<evidence type="ECO:0000313" key="2">
    <source>
        <dbReference type="EMBL" id="KXH62747.1"/>
    </source>
</evidence>
<dbReference type="PROSITE" id="PS50297">
    <property type="entry name" value="ANK_REP_REGION"/>
    <property type="match status" value="1"/>
</dbReference>
<protein>
    <submittedName>
        <fullName evidence="2">Uncharacterized protein</fullName>
    </submittedName>
</protein>
<feature type="repeat" description="ANK" evidence="1">
    <location>
        <begin position="113"/>
        <end position="145"/>
    </location>
</feature>
<gene>
    <name evidence="2" type="ORF">CNYM01_02505</name>
</gene>
<dbReference type="Gene3D" id="1.25.40.20">
    <property type="entry name" value="Ankyrin repeat-containing domain"/>
    <property type="match status" value="1"/>
</dbReference>
<organism evidence="2 3">
    <name type="scientific">Colletotrichum nymphaeae SA-01</name>
    <dbReference type="NCBI Taxonomy" id="1460502"/>
    <lineage>
        <taxon>Eukaryota</taxon>
        <taxon>Fungi</taxon>
        <taxon>Dikarya</taxon>
        <taxon>Ascomycota</taxon>
        <taxon>Pezizomycotina</taxon>
        <taxon>Sordariomycetes</taxon>
        <taxon>Hypocreomycetidae</taxon>
        <taxon>Glomerellales</taxon>
        <taxon>Glomerellaceae</taxon>
        <taxon>Colletotrichum</taxon>
        <taxon>Colletotrichum acutatum species complex</taxon>
    </lineage>
</organism>
<dbReference type="EMBL" id="JEMN01000269">
    <property type="protein sequence ID" value="KXH62747.1"/>
    <property type="molecule type" value="Genomic_DNA"/>
</dbReference>
<evidence type="ECO:0000256" key="1">
    <source>
        <dbReference type="PROSITE-ProRule" id="PRU00023"/>
    </source>
</evidence>
<keyword evidence="1" id="KW-0040">ANK repeat</keyword>
<comment type="caution">
    <text evidence="2">The sequence shown here is derived from an EMBL/GenBank/DDBJ whole genome shotgun (WGS) entry which is preliminary data.</text>
</comment>
<dbReference type="AlphaFoldDB" id="A0A135UQX1"/>
<sequence length="277" mass="31187">MRETALTLAIENGHAEIARYILQGCHSIDGFWEQHIHLVHAVKSCEMMETAFWRILFRNQFARFAISPVGLKCDPLGCCNRHRPPKLRTCYIIRTLIKFKADPNLRDNSTGKMRLSPLQTALTSNRPSLAKVLIDNGADIDEPSGPGPSSETPLGTILRCQPGGIHCSDDVFALLLRRRFNLGRTTREAGAGTKPLMMAAKLEVSFSSFERLLLHGAQAESETKYHLEETLSLAKESWDWWLSRTQRRCVRSTARKLRILSRSGQEKLSHESCSGVM</sequence>
<accession>A0A135UQX1</accession>
<evidence type="ECO:0000313" key="3">
    <source>
        <dbReference type="Proteomes" id="UP000070054"/>
    </source>
</evidence>
<dbReference type="Pfam" id="PF00023">
    <property type="entry name" value="Ank"/>
    <property type="match status" value="1"/>
</dbReference>
<dbReference type="SMART" id="SM00248">
    <property type="entry name" value="ANK"/>
    <property type="match status" value="3"/>
</dbReference>
<keyword evidence="3" id="KW-1185">Reference proteome</keyword>
<dbReference type="InterPro" id="IPR036770">
    <property type="entry name" value="Ankyrin_rpt-contain_sf"/>
</dbReference>
<dbReference type="SUPFAM" id="SSF48403">
    <property type="entry name" value="Ankyrin repeat"/>
    <property type="match status" value="1"/>
</dbReference>
<dbReference type="PROSITE" id="PS50088">
    <property type="entry name" value="ANK_REPEAT"/>
    <property type="match status" value="1"/>
</dbReference>
<name>A0A135UQX1_9PEZI</name>
<dbReference type="Proteomes" id="UP000070054">
    <property type="component" value="Unassembled WGS sequence"/>
</dbReference>
<proteinExistence type="predicted"/>
<reference evidence="2 3" key="1">
    <citation type="submission" date="2014-02" db="EMBL/GenBank/DDBJ databases">
        <title>The genome sequence of Colletotrichum nymphaeae SA-01.</title>
        <authorList>
            <person name="Baroncelli R."/>
            <person name="Thon M.R."/>
        </authorList>
    </citation>
    <scope>NUCLEOTIDE SEQUENCE [LARGE SCALE GENOMIC DNA]</scope>
    <source>
        <strain evidence="2 3">SA-01</strain>
    </source>
</reference>
<dbReference type="InterPro" id="IPR002110">
    <property type="entry name" value="Ankyrin_rpt"/>
</dbReference>